<feature type="compositionally biased region" description="Pro residues" evidence="1">
    <location>
        <begin position="89"/>
        <end position="110"/>
    </location>
</feature>
<evidence type="ECO:0000313" key="3">
    <source>
        <dbReference type="Proteomes" id="UP001195483"/>
    </source>
</evidence>
<reference evidence="2" key="1">
    <citation type="journal article" date="2021" name="Genome Biol. Evol.">
        <title>A High-Quality Reference Genome for a Parasitic Bivalve with Doubly Uniparental Inheritance (Bivalvia: Unionida).</title>
        <authorList>
            <person name="Smith C.H."/>
        </authorList>
    </citation>
    <scope>NUCLEOTIDE SEQUENCE</scope>
    <source>
        <strain evidence="2">CHS0354</strain>
    </source>
</reference>
<evidence type="ECO:0000313" key="2">
    <source>
        <dbReference type="EMBL" id="KAK3602946.1"/>
    </source>
</evidence>
<dbReference type="Proteomes" id="UP001195483">
    <property type="component" value="Unassembled WGS sequence"/>
</dbReference>
<feature type="compositionally biased region" description="Polar residues" evidence="1">
    <location>
        <begin position="24"/>
        <end position="46"/>
    </location>
</feature>
<reference evidence="2" key="3">
    <citation type="submission" date="2023-05" db="EMBL/GenBank/DDBJ databases">
        <authorList>
            <person name="Smith C.H."/>
        </authorList>
    </citation>
    <scope>NUCLEOTIDE SEQUENCE</scope>
    <source>
        <strain evidence="2">CHS0354</strain>
        <tissue evidence="2">Mantle</tissue>
    </source>
</reference>
<dbReference type="AlphaFoldDB" id="A0AAE0T3A8"/>
<keyword evidence="3" id="KW-1185">Reference proteome</keyword>
<protein>
    <submittedName>
        <fullName evidence="2">Uncharacterized protein</fullName>
    </submittedName>
</protein>
<comment type="caution">
    <text evidence="2">The sequence shown here is derived from an EMBL/GenBank/DDBJ whole genome shotgun (WGS) entry which is preliminary data.</text>
</comment>
<sequence length="110" mass="12192">MDHLQVLKEKRNLHGEKKIPPNLENVTSNPELNLNVPRTGTYTYGTDDQEHVTQGSPPPYIPTLLCEPITPFAPLSYTLGSNYKSVAPMEPPAYTPNSPSLPPTPYSEFV</sequence>
<reference evidence="2" key="2">
    <citation type="journal article" date="2021" name="Genome Biol. Evol.">
        <title>Developing a high-quality reference genome for a parasitic bivalve with doubly uniparental inheritance (Bivalvia: Unionida).</title>
        <authorList>
            <person name="Smith C.H."/>
        </authorList>
    </citation>
    <scope>NUCLEOTIDE SEQUENCE</scope>
    <source>
        <strain evidence="2">CHS0354</strain>
        <tissue evidence="2">Mantle</tissue>
    </source>
</reference>
<name>A0AAE0T3A8_9BIVA</name>
<dbReference type="EMBL" id="JAEAOA010002305">
    <property type="protein sequence ID" value="KAK3602946.1"/>
    <property type="molecule type" value="Genomic_DNA"/>
</dbReference>
<feature type="region of interest" description="Disordered" evidence="1">
    <location>
        <begin position="1"/>
        <end position="58"/>
    </location>
</feature>
<gene>
    <name evidence="2" type="ORF">CHS0354_039364</name>
</gene>
<feature type="compositionally biased region" description="Basic and acidic residues" evidence="1">
    <location>
        <begin position="1"/>
        <end position="19"/>
    </location>
</feature>
<proteinExistence type="predicted"/>
<feature type="region of interest" description="Disordered" evidence="1">
    <location>
        <begin position="84"/>
        <end position="110"/>
    </location>
</feature>
<accession>A0AAE0T3A8</accession>
<organism evidence="2 3">
    <name type="scientific">Potamilus streckersoni</name>
    <dbReference type="NCBI Taxonomy" id="2493646"/>
    <lineage>
        <taxon>Eukaryota</taxon>
        <taxon>Metazoa</taxon>
        <taxon>Spiralia</taxon>
        <taxon>Lophotrochozoa</taxon>
        <taxon>Mollusca</taxon>
        <taxon>Bivalvia</taxon>
        <taxon>Autobranchia</taxon>
        <taxon>Heteroconchia</taxon>
        <taxon>Palaeoheterodonta</taxon>
        <taxon>Unionida</taxon>
        <taxon>Unionoidea</taxon>
        <taxon>Unionidae</taxon>
        <taxon>Ambleminae</taxon>
        <taxon>Lampsilini</taxon>
        <taxon>Potamilus</taxon>
    </lineage>
</organism>
<evidence type="ECO:0000256" key="1">
    <source>
        <dbReference type="SAM" id="MobiDB-lite"/>
    </source>
</evidence>